<reference evidence="4" key="2">
    <citation type="submission" date="2022-06" db="UniProtKB">
        <authorList>
            <consortium name="EnsemblMetazoa"/>
        </authorList>
    </citation>
    <scope>IDENTIFICATION</scope>
    <source>
        <strain evidence="4">DF5081</strain>
    </source>
</reference>
<evidence type="ECO:0000313" key="4">
    <source>
        <dbReference type="EnsemblMetazoa" id="CJA41194b.1"/>
    </source>
</evidence>
<sequence length="1069" mass="120023">MDHVNAAAPPLEESSVRAAFLTYLSDFARDKAEELLELSPKFSCKQLVDEMMKTFEDPNRAKMERQQLRQCLQHADESVDDFSTRVRKLAQSAHAGKSRDFVQEKAKESFIDGLLFNLKFHVKGESPSSFQEAQNSAMKFEMLLAEAARANTILPQGLAVMPAPALTHQPKKAKGECFYCGIPGYFTNECRRRVKDRANGIFRRENKTGFNPRSQTGFNPRSQTRSFPQNNPITNHQIFANQSTVQTIQSAVPALHAQMDALKAELEVRQNQINALIRRNDELAGSAPVTQSSNARVSCFRWSQTCLLTFLTLGSLLTPAFAVDPLVRMPHSPQNYIRLPAPLDCSKASSPEPHPVVYKELKIYRPNTIAYESNGTLCKIVKRVTRNSTKLIDCVRKLTISDQEYGVSMATRNKRASTVDELTNFVSSNQLAAQLLAVEEAVLETTAAWFANNFMSWCSSFNAIAAATHAATASNPTLAARQLLKKENIFARYIGSDVLSFQVCSPVPQNSFEFVPFTKTCYSKPALRVRLPTNNSIVTFIDLTTRVITNRAHPVECSLVTNFQYVSNKTLHSLDPFSLQLKSNSDFQLSDIPSSTALGAVPQEHLIFHNLVLGSLSENIQDTHYNEIWKALQGSPAAITRIISTHGDPNSGPLSVDDIQKAVSYWENAKWLWEIIFYAWTLVTNLLVTILVGATIVMILATNILAPYLPFKRTDFSPEQPQTPESMIESFQIFIHFSTRLFRHWKRRKMTGGKIKNYSHIWDNVMTSNNSGQHQPLTFTHRDTTGSSVSIVEYSRSEITVHGYPASARVTRQSHQPTCHLKNYPIYPNKTGEKSKKSKRGNGNYCTNMDRQAATPPTALSTWKFQKERPEKYDSSSVSNAFNEYAHRLSEKKIRLEQERLAAAQNKIAKQAKRVTIKEYEAEFCQSEKKYQSGAASSSRKVEFSNRRDDEVRIDAIRSNKRAAISIQNAEDVGEVQKTPPAFYGTIEAEMCAENAAGYISMASEQLERLQFVAGSVFPETEIQLKKLQEIDGDVKDFGHQLRSHRVKPPTSLNCSQVAHFIIADSCAD</sequence>
<dbReference type="Proteomes" id="UP000005237">
    <property type="component" value="Unassembled WGS sequence"/>
</dbReference>
<protein>
    <submittedName>
        <fullName evidence="4">Retrotrans_gag domain-containing protein</fullName>
    </submittedName>
</protein>
<evidence type="ECO:0000256" key="2">
    <source>
        <dbReference type="SAM" id="MobiDB-lite"/>
    </source>
</evidence>
<feature type="region of interest" description="Disordered" evidence="2">
    <location>
        <begin position="206"/>
        <end position="228"/>
    </location>
</feature>
<feature type="domain" description="Retrotransposon gag" evidence="3">
    <location>
        <begin position="20"/>
        <end position="114"/>
    </location>
</feature>
<dbReference type="Pfam" id="PF03732">
    <property type="entry name" value="Retrotrans_gag"/>
    <property type="match status" value="1"/>
</dbReference>
<dbReference type="AlphaFoldDB" id="A0A8R1IT30"/>
<name>A0A8R1IT30_CAEJA</name>
<keyword evidence="1" id="KW-0175">Coiled coil</keyword>
<evidence type="ECO:0000256" key="1">
    <source>
        <dbReference type="SAM" id="Coils"/>
    </source>
</evidence>
<proteinExistence type="predicted"/>
<organism evidence="4 5">
    <name type="scientific">Caenorhabditis japonica</name>
    <dbReference type="NCBI Taxonomy" id="281687"/>
    <lineage>
        <taxon>Eukaryota</taxon>
        <taxon>Metazoa</taxon>
        <taxon>Ecdysozoa</taxon>
        <taxon>Nematoda</taxon>
        <taxon>Chromadorea</taxon>
        <taxon>Rhabditida</taxon>
        <taxon>Rhabditina</taxon>
        <taxon>Rhabditomorpha</taxon>
        <taxon>Rhabditoidea</taxon>
        <taxon>Rhabditidae</taxon>
        <taxon>Peloderinae</taxon>
        <taxon>Caenorhabditis</taxon>
    </lineage>
</organism>
<feature type="region of interest" description="Disordered" evidence="2">
    <location>
        <begin position="809"/>
        <end position="842"/>
    </location>
</feature>
<dbReference type="EnsemblMetazoa" id="CJA41194b.1">
    <property type="protein sequence ID" value="CJA41194b.1"/>
    <property type="gene ID" value="WBGene00217042"/>
</dbReference>
<feature type="compositionally biased region" description="Polar residues" evidence="2">
    <location>
        <begin position="208"/>
        <end position="228"/>
    </location>
</feature>
<dbReference type="InterPro" id="IPR005162">
    <property type="entry name" value="Retrotrans_gag_dom"/>
</dbReference>
<accession>A0A8R1IT30</accession>
<feature type="coiled-coil region" evidence="1">
    <location>
        <begin position="886"/>
        <end position="914"/>
    </location>
</feature>
<reference evidence="5" key="1">
    <citation type="submission" date="2010-08" db="EMBL/GenBank/DDBJ databases">
        <authorList>
            <consortium name="Caenorhabditis japonica Sequencing Consortium"/>
            <person name="Wilson R.K."/>
        </authorList>
    </citation>
    <scope>NUCLEOTIDE SEQUENCE [LARGE SCALE GENOMIC DNA]</scope>
    <source>
        <strain evidence="5">DF5081</strain>
    </source>
</reference>
<evidence type="ECO:0000259" key="3">
    <source>
        <dbReference type="Pfam" id="PF03732"/>
    </source>
</evidence>
<keyword evidence="5" id="KW-1185">Reference proteome</keyword>
<evidence type="ECO:0000313" key="5">
    <source>
        <dbReference type="Proteomes" id="UP000005237"/>
    </source>
</evidence>